<keyword evidence="4" id="KW-1185">Reference proteome</keyword>
<dbReference type="InterPro" id="IPR004843">
    <property type="entry name" value="Calcineurin-like_PHP"/>
</dbReference>
<evidence type="ECO:0000313" key="3">
    <source>
        <dbReference type="EMBL" id="ACO61988.1"/>
    </source>
</evidence>
<dbReference type="GO" id="GO:0016787">
    <property type="term" value="F:hydrolase activity"/>
    <property type="evidence" value="ECO:0007669"/>
    <property type="project" value="InterPro"/>
</dbReference>
<sequence length="412" mass="44293">MPASNRTTRPAARAPRGAAASTWAIVREVLLVVTFVVALRLSLVTAAEDAVPSDEPSCSAASTDGGSGSCASEPSFARIVAIPDIHGDLHHYRQSLRLAGVVDGEDAPIEWTAGDSTHLVQTGDVVDRGQHSLLIMDMLANLTVRAKRVGGKVTALMGNHELMSGLMDDTRYVHKDEILLLGTKELDALRELGGEGMGASYGISAKWQTGTMVWHRSFDPDAKQGRRLRRRRPLATVAGSGFCKSLFSHAGVRSRHLDAFNGGVDAMNEAAAAAIQGKPDIGWLHHHPLYDNESPVWNRFYSREDDDDGEVCDEVNRVLTAARANRMVIGHTVQSGGMRTKCGGKLHLIDVGMSSAYVGRGAAWVCEGGEVRARYADGTELLEKEADGENQSGGATAAEAGEEKKEKKKGWW</sequence>
<feature type="domain" description="Calcineurin-like phosphoesterase" evidence="2">
    <location>
        <begin position="78"/>
        <end position="333"/>
    </location>
</feature>
<dbReference type="Proteomes" id="UP000002009">
    <property type="component" value="Chromosome 3"/>
</dbReference>
<reference evidence="3 4" key="1">
    <citation type="journal article" date="2009" name="Science">
        <title>Green evolution and dynamic adaptations revealed by genomes of the marine picoeukaryotes Micromonas.</title>
        <authorList>
            <person name="Worden A.Z."/>
            <person name="Lee J.H."/>
            <person name="Mock T."/>
            <person name="Rouze P."/>
            <person name="Simmons M.P."/>
            <person name="Aerts A.L."/>
            <person name="Allen A.E."/>
            <person name="Cuvelier M.L."/>
            <person name="Derelle E."/>
            <person name="Everett M.V."/>
            <person name="Foulon E."/>
            <person name="Grimwood J."/>
            <person name="Gundlach H."/>
            <person name="Henrissat B."/>
            <person name="Napoli C."/>
            <person name="McDonald S.M."/>
            <person name="Parker M.S."/>
            <person name="Rombauts S."/>
            <person name="Salamov A."/>
            <person name="Von Dassow P."/>
            <person name="Badger J.H."/>
            <person name="Coutinho P.M."/>
            <person name="Demir E."/>
            <person name="Dubchak I."/>
            <person name="Gentemann C."/>
            <person name="Eikrem W."/>
            <person name="Gready J.E."/>
            <person name="John U."/>
            <person name="Lanier W."/>
            <person name="Lindquist E.A."/>
            <person name="Lucas S."/>
            <person name="Mayer K.F."/>
            <person name="Moreau H."/>
            <person name="Not F."/>
            <person name="Otillar R."/>
            <person name="Panaud O."/>
            <person name="Pangilinan J."/>
            <person name="Paulsen I."/>
            <person name="Piegu B."/>
            <person name="Poliakov A."/>
            <person name="Robbens S."/>
            <person name="Schmutz J."/>
            <person name="Toulza E."/>
            <person name="Wyss T."/>
            <person name="Zelensky A."/>
            <person name="Zhou K."/>
            <person name="Armbrust E.V."/>
            <person name="Bhattacharya D."/>
            <person name="Goodenough U.W."/>
            <person name="Van de Peer Y."/>
            <person name="Grigoriev I.V."/>
        </authorList>
    </citation>
    <scope>NUCLEOTIDE SEQUENCE [LARGE SCALE GENOMIC DNA]</scope>
    <source>
        <strain evidence="4">RCC299 / NOUM17</strain>
    </source>
</reference>
<name>C1E2X2_MICCC</name>
<dbReference type="PANTHER" id="PTHR46546:SF4">
    <property type="entry name" value="SHEWANELLA-LIKE PROTEIN PHOSPHATASE 1"/>
    <property type="match status" value="1"/>
</dbReference>
<dbReference type="STRING" id="296587.C1E2X2"/>
<protein>
    <recommendedName>
        <fullName evidence="2">Calcineurin-like phosphoesterase domain-containing protein</fullName>
    </recommendedName>
</protein>
<dbReference type="OrthoDB" id="551600at2759"/>
<evidence type="ECO:0000259" key="2">
    <source>
        <dbReference type="Pfam" id="PF00149"/>
    </source>
</evidence>
<dbReference type="AlphaFoldDB" id="C1E2X2"/>
<accession>C1E2X2</accession>
<dbReference type="RefSeq" id="XP_002500730.1">
    <property type="nucleotide sequence ID" value="XM_002500684.1"/>
</dbReference>
<dbReference type="InParanoid" id="C1E2X2"/>
<dbReference type="eggNOG" id="KOG0374">
    <property type="taxonomic scope" value="Eukaryota"/>
</dbReference>
<dbReference type="KEGG" id="mis:MICPUN_99756"/>
<dbReference type="InterPro" id="IPR029052">
    <property type="entry name" value="Metallo-depent_PP-like"/>
</dbReference>
<dbReference type="OMA" id="HAYESTA"/>
<dbReference type="Pfam" id="PF00149">
    <property type="entry name" value="Metallophos"/>
    <property type="match status" value="1"/>
</dbReference>
<organism evidence="3 4">
    <name type="scientific">Micromonas commoda (strain RCC299 / NOUM17 / CCMP2709)</name>
    <name type="common">Picoplanktonic green alga</name>
    <dbReference type="NCBI Taxonomy" id="296587"/>
    <lineage>
        <taxon>Eukaryota</taxon>
        <taxon>Viridiplantae</taxon>
        <taxon>Chlorophyta</taxon>
        <taxon>Mamiellophyceae</taxon>
        <taxon>Mamiellales</taxon>
        <taxon>Mamiellaceae</taxon>
        <taxon>Micromonas</taxon>
    </lineage>
</organism>
<proteinExistence type="predicted"/>
<dbReference type="GeneID" id="8242351"/>
<dbReference type="SUPFAM" id="SSF56300">
    <property type="entry name" value="Metallo-dependent phosphatases"/>
    <property type="match status" value="1"/>
</dbReference>
<dbReference type="PANTHER" id="PTHR46546">
    <property type="entry name" value="SHEWANELLA-LIKE PROTEIN PHOSPHATASE 1"/>
    <property type="match status" value="1"/>
</dbReference>
<dbReference type="Gene3D" id="3.60.21.10">
    <property type="match status" value="1"/>
</dbReference>
<dbReference type="EMBL" id="CP001324">
    <property type="protein sequence ID" value="ACO61988.1"/>
    <property type="molecule type" value="Genomic_DNA"/>
</dbReference>
<gene>
    <name evidence="3" type="ORF">MICPUN_99756</name>
</gene>
<evidence type="ECO:0000256" key="1">
    <source>
        <dbReference type="SAM" id="MobiDB-lite"/>
    </source>
</evidence>
<evidence type="ECO:0000313" key="4">
    <source>
        <dbReference type="Proteomes" id="UP000002009"/>
    </source>
</evidence>
<feature type="region of interest" description="Disordered" evidence="1">
    <location>
        <begin position="382"/>
        <end position="412"/>
    </location>
</feature>